<dbReference type="InterPro" id="IPR036179">
    <property type="entry name" value="Ig-like_dom_sf"/>
</dbReference>
<organism evidence="9 10">
    <name type="scientific">Leptobrachium leishanense</name>
    <name type="common">Leishan spiny toad</name>
    <dbReference type="NCBI Taxonomy" id="445787"/>
    <lineage>
        <taxon>Eukaryota</taxon>
        <taxon>Metazoa</taxon>
        <taxon>Chordata</taxon>
        <taxon>Craniata</taxon>
        <taxon>Vertebrata</taxon>
        <taxon>Euteleostomi</taxon>
        <taxon>Amphibia</taxon>
        <taxon>Batrachia</taxon>
        <taxon>Anura</taxon>
        <taxon>Pelobatoidea</taxon>
        <taxon>Megophryidae</taxon>
        <taxon>Leptobrachium</taxon>
    </lineage>
</organism>
<keyword evidence="6" id="KW-1015">Disulfide bond</keyword>
<feature type="domain" description="Ig-like" evidence="8">
    <location>
        <begin position="19"/>
        <end position="128"/>
    </location>
</feature>
<dbReference type="Proteomes" id="UP000694569">
    <property type="component" value="Unplaced"/>
</dbReference>
<proteinExistence type="predicted"/>
<evidence type="ECO:0000256" key="5">
    <source>
        <dbReference type="ARBA" id="ARBA00023136"/>
    </source>
</evidence>
<evidence type="ECO:0000256" key="2">
    <source>
        <dbReference type="ARBA" id="ARBA00022475"/>
    </source>
</evidence>
<keyword evidence="3" id="KW-0732">Signal</keyword>
<reference evidence="9" key="1">
    <citation type="submission" date="2025-08" db="UniProtKB">
        <authorList>
            <consortium name="Ensembl"/>
        </authorList>
    </citation>
    <scope>IDENTIFICATION</scope>
</reference>
<dbReference type="OrthoDB" id="9631130at2759"/>
<keyword evidence="2" id="KW-1003">Cell membrane</keyword>
<dbReference type="InterPro" id="IPR013783">
    <property type="entry name" value="Ig-like_fold"/>
</dbReference>
<dbReference type="SUPFAM" id="SSF48726">
    <property type="entry name" value="Immunoglobulin"/>
    <property type="match status" value="1"/>
</dbReference>
<dbReference type="GeneTree" id="ENSGT00980000201783"/>
<keyword evidence="4" id="KW-0391">Immunity</keyword>
<keyword evidence="7" id="KW-0325">Glycoprotein</keyword>
<protein>
    <recommendedName>
        <fullName evidence="8">Ig-like domain-containing protein</fullName>
    </recommendedName>
</protein>
<comment type="subcellular location">
    <subcellularLocation>
        <location evidence="1">Cell membrane</location>
    </subcellularLocation>
</comment>
<dbReference type="Pfam" id="PF07686">
    <property type="entry name" value="V-set"/>
    <property type="match status" value="1"/>
</dbReference>
<keyword evidence="5" id="KW-0472">Membrane</keyword>
<dbReference type="InterPro" id="IPR007110">
    <property type="entry name" value="Ig-like_dom"/>
</dbReference>
<evidence type="ECO:0000256" key="4">
    <source>
        <dbReference type="ARBA" id="ARBA00022859"/>
    </source>
</evidence>
<reference evidence="9" key="2">
    <citation type="submission" date="2025-09" db="UniProtKB">
        <authorList>
            <consortium name="Ensembl"/>
        </authorList>
    </citation>
    <scope>IDENTIFICATION</scope>
</reference>
<dbReference type="InterPro" id="IPR013106">
    <property type="entry name" value="Ig_V-set"/>
</dbReference>
<keyword evidence="10" id="KW-1185">Reference proteome</keyword>
<dbReference type="InterPro" id="IPR052051">
    <property type="entry name" value="TCR_complex_component"/>
</dbReference>
<dbReference type="AlphaFoldDB" id="A0A8C5M886"/>
<evidence type="ECO:0000259" key="8">
    <source>
        <dbReference type="PROSITE" id="PS50835"/>
    </source>
</evidence>
<evidence type="ECO:0000256" key="7">
    <source>
        <dbReference type="ARBA" id="ARBA00023180"/>
    </source>
</evidence>
<dbReference type="GO" id="GO:0002376">
    <property type="term" value="P:immune system process"/>
    <property type="evidence" value="ECO:0007669"/>
    <property type="project" value="UniProtKB-KW"/>
</dbReference>
<dbReference type="GO" id="GO:0009617">
    <property type="term" value="P:response to bacterium"/>
    <property type="evidence" value="ECO:0007669"/>
    <property type="project" value="TreeGrafter"/>
</dbReference>
<dbReference type="PROSITE" id="PS50835">
    <property type="entry name" value="IG_LIKE"/>
    <property type="match status" value="1"/>
</dbReference>
<evidence type="ECO:0000313" key="9">
    <source>
        <dbReference type="Ensembl" id="ENSLLEP00000009338.1"/>
    </source>
</evidence>
<accession>A0A8C5M886</accession>
<name>A0A8C5M886_9ANUR</name>
<dbReference type="PANTHER" id="PTHR19433:SF111">
    <property type="entry name" value="T CELL RECEPTOR ALPHA VARIABLE 4"/>
    <property type="match status" value="1"/>
</dbReference>
<evidence type="ECO:0000256" key="3">
    <source>
        <dbReference type="ARBA" id="ARBA00022729"/>
    </source>
</evidence>
<evidence type="ECO:0000313" key="10">
    <source>
        <dbReference type="Proteomes" id="UP000694569"/>
    </source>
</evidence>
<sequence length="128" mass="14539">MATFSIRLVSSEHKFQNCPGIQRLILRENSKPIPTIMLEPHTNNVQIPCNHSASTENIAWYRQFTNKGPDYLLTGYKEPVQVGKFRLTISNDRKSSVLHIQDVKVDDSVVYLCALRDTAMQSNPPPVQ</sequence>
<dbReference type="SMART" id="SM00406">
    <property type="entry name" value="IGv"/>
    <property type="match status" value="1"/>
</dbReference>
<dbReference type="Gene3D" id="2.60.40.10">
    <property type="entry name" value="Immunoglobulins"/>
    <property type="match status" value="1"/>
</dbReference>
<evidence type="ECO:0000256" key="6">
    <source>
        <dbReference type="ARBA" id="ARBA00023157"/>
    </source>
</evidence>
<dbReference type="PANTHER" id="PTHR19433">
    <property type="entry name" value="T-CELL RECEPTOR ALPHA CHAIN V REGION-RELATED"/>
    <property type="match status" value="1"/>
</dbReference>
<evidence type="ECO:0000256" key="1">
    <source>
        <dbReference type="ARBA" id="ARBA00004236"/>
    </source>
</evidence>
<dbReference type="Ensembl" id="ENSLLET00000009698.1">
    <property type="protein sequence ID" value="ENSLLEP00000009338.1"/>
    <property type="gene ID" value="ENSLLEG00000005965.1"/>
</dbReference>
<dbReference type="GO" id="GO:0005886">
    <property type="term" value="C:plasma membrane"/>
    <property type="evidence" value="ECO:0007669"/>
    <property type="project" value="UniProtKB-SubCell"/>
</dbReference>